<dbReference type="CDD" id="cd08152">
    <property type="entry name" value="y4iL_like"/>
    <property type="match status" value="1"/>
</dbReference>
<sequence>MPRNGYLRYEPSIEQPRPDEAKTIEAIVASIERTNVSSLAKHHRAIRQQHAKGQGFLRGELTVYDDLPNHLRQGMFATPRTYPIIVRLSTALGDIRSDRIRLPRGMAIKVIGVSGPKALPADNSTNQDILLVNHKSYFSDAAAYLSAQRIVFELEPRVPDFLLRLSGLLARGLVKLSNCTGIPIPMILNAIGDSGNNILGESFYSEGAIRFGDYVAKLCAAPNSESVLKFRGQPSFRDDSSVLNAVVEFFKKNSAEYELRAQLCTDLQRTPVEDASIDWPEEITPYQPLARITLPPQAADGPARRAYADDRLSFDPWRCLADHQPLGSIMRLRKEAYRKSSDFRRKPPTTEPTEPQHISEFPD</sequence>
<protein>
    <recommendedName>
        <fullName evidence="4">Catalase</fullName>
    </recommendedName>
</protein>
<dbReference type="GO" id="GO:0020037">
    <property type="term" value="F:heme binding"/>
    <property type="evidence" value="ECO:0007669"/>
    <property type="project" value="InterPro"/>
</dbReference>
<accession>A0A1M5JXQ4</accession>
<proteinExistence type="predicted"/>
<dbReference type="InterPro" id="IPR020835">
    <property type="entry name" value="Catalase_sf"/>
</dbReference>
<dbReference type="OrthoDB" id="9765610at2"/>
<dbReference type="SUPFAM" id="SSF56634">
    <property type="entry name" value="Heme-dependent catalase-like"/>
    <property type="match status" value="1"/>
</dbReference>
<dbReference type="Proteomes" id="UP000190675">
    <property type="component" value="Chromosome I"/>
</dbReference>
<gene>
    <name evidence="2" type="ORF">SAMN05444169_2545</name>
</gene>
<dbReference type="AlphaFoldDB" id="A0A1M5JXQ4"/>
<dbReference type="RefSeq" id="WP_079566269.1">
    <property type="nucleotide sequence ID" value="NZ_LT670818.1"/>
</dbReference>
<dbReference type="Gene3D" id="2.40.180.10">
    <property type="entry name" value="Catalase core domain"/>
    <property type="match status" value="2"/>
</dbReference>
<organism evidence="2 3">
    <name type="scientific">Bradyrhizobium erythrophlei</name>
    <dbReference type="NCBI Taxonomy" id="1437360"/>
    <lineage>
        <taxon>Bacteria</taxon>
        <taxon>Pseudomonadati</taxon>
        <taxon>Pseudomonadota</taxon>
        <taxon>Alphaproteobacteria</taxon>
        <taxon>Hyphomicrobiales</taxon>
        <taxon>Nitrobacteraceae</taxon>
        <taxon>Bradyrhizobium</taxon>
    </lineage>
</organism>
<dbReference type="EMBL" id="LT670818">
    <property type="protein sequence ID" value="SHG45336.1"/>
    <property type="molecule type" value="Genomic_DNA"/>
</dbReference>
<dbReference type="PANTHER" id="PTHR36195:SF4">
    <property type="entry name" value="DOMAIN PROTEIN, PUTATIVE (AFU_ORTHOLOGUE AFUA_5G01990)-RELATED"/>
    <property type="match status" value="1"/>
</dbReference>
<evidence type="ECO:0000313" key="3">
    <source>
        <dbReference type="Proteomes" id="UP000190675"/>
    </source>
</evidence>
<dbReference type="PANTHER" id="PTHR36195">
    <property type="entry name" value="DOMAIN PROTEIN, PUTATIVE (AFU_ORTHOLOGUE AFUA_5G01990)-RELATED-RELATED"/>
    <property type="match status" value="1"/>
</dbReference>
<evidence type="ECO:0000313" key="2">
    <source>
        <dbReference type="EMBL" id="SHG45336.1"/>
    </source>
</evidence>
<name>A0A1M5JXQ4_9BRAD</name>
<evidence type="ECO:0000256" key="1">
    <source>
        <dbReference type="SAM" id="MobiDB-lite"/>
    </source>
</evidence>
<feature type="region of interest" description="Disordered" evidence="1">
    <location>
        <begin position="338"/>
        <end position="363"/>
    </location>
</feature>
<evidence type="ECO:0008006" key="4">
    <source>
        <dbReference type="Google" id="ProtNLM"/>
    </source>
</evidence>
<reference evidence="2 3" key="1">
    <citation type="submission" date="2016-11" db="EMBL/GenBank/DDBJ databases">
        <authorList>
            <person name="Jaros S."/>
            <person name="Januszkiewicz K."/>
            <person name="Wedrychowicz H."/>
        </authorList>
    </citation>
    <scope>NUCLEOTIDE SEQUENCE [LARGE SCALE GENOMIC DNA]</scope>
    <source>
        <strain evidence="2 3">GAS242</strain>
    </source>
</reference>